<evidence type="ECO:0000259" key="1">
    <source>
        <dbReference type="Pfam" id="PF00156"/>
    </source>
</evidence>
<name>A0A098E7M0_9ZZZZ</name>
<sequence>MQCQIFKEQEKNKSVELQQNYYSEDKFIPADKIVCVGKYYPKHGKPFQNMDEFSNKILDIKKDETSLSNTNEKYYYEESIKYFANKLSSILSDTSEYVMCVMPSHRKGTNQSGIRTIVRQICLKMNNIIDGTDILSRKYTLPKKHLGGERNQGEEIKSLTVADEGIIIDRQILLVDDVTTTGTSLNAGMFVLKQHGCGLVALLALGKTQQE</sequence>
<accession>A0A098E7M0</accession>
<gene>
    <name evidence="2" type="ORF">MSIBF_A1490013</name>
</gene>
<dbReference type="Gene3D" id="3.40.50.2020">
    <property type="match status" value="1"/>
</dbReference>
<dbReference type="EMBL" id="CCXY01000056">
    <property type="protein sequence ID" value="CEG11514.1"/>
    <property type="molecule type" value="Genomic_DNA"/>
</dbReference>
<reference evidence="2" key="1">
    <citation type="submission" date="2014-09" db="EMBL/GenBank/DDBJ databases">
        <authorList>
            <person name="Probst J Alexander"/>
        </authorList>
    </citation>
    <scope>NUCLEOTIDE SEQUENCE</scope>
</reference>
<dbReference type="Pfam" id="PF00156">
    <property type="entry name" value="Pribosyltran"/>
    <property type="match status" value="1"/>
</dbReference>
<protein>
    <submittedName>
        <fullName evidence="2">Putative Predicted bacteriophage protein</fullName>
    </submittedName>
</protein>
<dbReference type="AlphaFoldDB" id="A0A098E7M0"/>
<feature type="domain" description="Phosphoribosyltransferase" evidence="1">
    <location>
        <begin position="83"/>
        <end position="202"/>
    </location>
</feature>
<dbReference type="SUPFAM" id="SSF53271">
    <property type="entry name" value="PRTase-like"/>
    <property type="match status" value="1"/>
</dbReference>
<dbReference type="CDD" id="cd06223">
    <property type="entry name" value="PRTases_typeI"/>
    <property type="match status" value="1"/>
</dbReference>
<proteinExistence type="predicted"/>
<organism evidence="2">
    <name type="scientific">groundwater metagenome</name>
    <dbReference type="NCBI Taxonomy" id="717931"/>
    <lineage>
        <taxon>unclassified sequences</taxon>
        <taxon>metagenomes</taxon>
        <taxon>ecological metagenomes</taxon>
    </lineage>
</organism>
<dbReference type="InterPro" id="IPR000836">
    <property type="entry name" value="PRTase_dom"/>
</dbReference>
<dbReference type="InterPro" id="IPR029057">
    <property type="entry name" value="PRTase-like"/>
</dbReference>
<evidence type="ECO:0000313" key="2">
    <source>
        <dbReference type="EMBL" id="CEG11514.1"/>
    </source>
</evidence>